<protein>
    <submittedName>
        <fullName evidence="1">Uncharacterized protein</fullName>
    </submittedName>
</protein>
<organism evidence="1">
    <name type="scientific">Octopus bimaculoides</name>
    <name type="common">California two-spotted octopus</name>
    <dbReference type="NCBI Taxonomy" id="37653"/>
    <lineage>
        <taxon>Eukaryota</taxon>
        <taxon>Metazoa</taxon>
        <taxon>Spiralia</taxon>
        <taxon>Lophotrochozoa</taxon>
        <taxon>Mollusca</taxon>
        <taxon>Cephalopoda</taxon>
        <taxon>Coleoidea</taxon>
        <taxon>Octopodiformes</taxon>
        <taxon>Octopoda</taxon>
        <taxon>Incirrata</taxon>
        <taxon>Octopodidae</taxon>
        <taxon>Octopus</taxon>
    </lineage>
</organism>
<proteinExistence type="predicted"/>
<accession>A0A0L8I1U5</accession>
<reference evidence="1" key="1">
    <citation type="submission" date="2015-07" db="EMBL/GenBank/DDBJ databases">
        <title>MeaNS - Measles Nucleotide Surveillance Program.</title>
        <authorList>
            <person name="Tran T."/>
            <person name="Druce J."/>
        </authorList>
    </citation>
    <scope>NUCLEOTIDE SEQUENCE</scope>
    <source>
        <strain evidence="1">UCB-OBI-ISO-001</strain>
        <tissue evidence="1">Gonad</tissue>
    </source>
</reference>
<name>A0A0L8I1U5_OCTBM</name>
<evidence type="ECO:0000313" key="1">
    <source>
        <dbReference type="EMBL" id="KOF95384.1"/>
    </source>
</evidence>
<dbReference type="EMBL" id="KQ416758">
    <property type="protein sequence ID" value="KOF95384.1"/>
    <property type="molecule type" value="Genomic_DNA"/>
</dbReference>
<gene>
    <name evidence="1" type="ORF">OCBIM_22038654mg</name>
</gene>
<dbReference type="AlphaFoldDB" id="A0A0L8I1U5"/>
<sequence length="63" mass="7216">MYVCMHKLMFEEDFLTCSHRLKAKQEFGIKLNATGGKCVAVKDLKDFTQFGNTTRIPADDPYL</sequence>